<dbReference type="STRING" id="685588.A0A067TR32"/>
<dbReference type="InterPro" id="IPR057345">
    <property type="entry name" value="Ig-like_TAF2"/>
</dbReference>
<dbReference type="Pfam" id="PF25577">
    <property type="entry name" value="TPR_TAF2_C"/>
    <property type="match status" value="1"/>
</dbReference>
<protein>
    <recommendedName>
        <fullName evidence="3">Transcription initiation factor TFIID subunit 2</fullName>
    </recommendedName>
    <alternativeName>
        <fullName evidence="9">TBP-associated factor 2</fullName>
    </alternativeName>
</protein>
<evidence type="ECO:0000256" key="9">
    <source>
        <dbReference type="ARBA" id="ARBA00076306"/>
    </source>
</evidence>
<evidence type="ECO:0000313" key="14">
    <source>
        <dbReference type="Proteomes" id="UP000027222"/>
    </source>
</evidence>
<organism evidence="13 14">
    <name type="scientific">Galerina marginata (strain CBS 339.88)</name>
    <dbReference type="NCBI Taxonomy" id="685588"/>
    <lineage>
        <taxon>Eukaryota</taxon>
        <taxon>Fungi</taxon>
        <taxon>Dikarya</taxon>
        <taxon>Basidiomycota</taxon>
        <taxon>Agaricomycotina</taxon>
        <taxon>Agaricomycetes</taxon>
        <taxon>Agaricomycetidae</taxon>
        <taxon>Agaricales</taxon>
        <taxon>Agaricineae</taxon>
        <taxon>Strophariaceae</taxon>
        <taxon>Galerina</taxon>
    </lineage>
</organism>
<proteinExistence type="inferred from homology"/>
<comment type="function">
    <text evidence="8">Functions as a component of the DNA-binding general transcription factor complex TFIID. Binding of TFIID to a promoter (with or without TATA element) is the initial step in pre-initiation complex (PIC) formation. TFIID plays a key role in the regulation of gene expression by RNA polymerase II through different activities such as transcription activator interaction, core promoter recognition and selectivity, TFIIA and TFIIB interaction, chromatin modification (histone acetylation by TAF1), facilitation of DNA opening and initiation of transcription.</text>
</comment>
<dbReference type="OrthoDB" id="308861at2759"/>
<dbReference type="Pfam" id="PF01433">
    <property type="entry name" value="Peptidase_M1"/>
    <property type="match status" value="1"/>
</dbReference>
<feature type="compositionally biased region" description="Basic and acidic residues" evidence="11">
    <location>
        <begin position="1375"/>
        <end position="1404"/>
    </location>
</feature>
<dbReference type="PRINTS" id="PR00503">
    <property type="entry name" value="BROMODOMAIN"/>
</dbReference>
<dbReference type="InterPro" id="IPR042097">
    <property type="entry name" value="Aminopeptidase_N-like_N_sf"/>
</dbReference>
<dbReference type="InterPro" id="IPR037813">
    <property type="entry name" value="TAF2"/>
</dbReference>
<dbReference type="SUPFAM" id="SSF55486">
    <property type="entry name" value="Metalloproteases ('zincins'), catalytic domain"/>
    <property type="match status" value="1"/>
</dbReference>
<evidence type="ECO:0000256" key="3">
    <source>
        <dbReference type="ARBA" id="ARBA00017363"/>
    </source>
</evidence>
<dbReference type="Proteomes" id="UP000027222">
    <property type="component" value="Unassembled WGS sequence"/>
</dbReference>
<feature type="domain" description="Bromo" evidence="12">
    <location>
        <begin position="1530"/>
        <end position="1602"/>
    </location>
</feature>
<dbReference type="Gene3D" id="2.60.40.1730">
    <property type="entry name" value="tricorn interacting facor f3 domain"/>
    <property type="match status" value="1"/>
</dbReference>
<dbReference type="CDD" id="cd04369">
    <property type="entry name" value="Bromodomain"/>
    <property type="match status" value="3"/>
</dbReference>
<feature type="compositionally biased region" description="Polar residues" evidence="11">
    <location>
        <begin position="1312"/>
        <end position="1325"/>
    </location>
</feature>
<name>A0A067TR32_GALM3</name>
<keyword evidence="5 10" id="KW-0103">Bromodomain</keyword>
<dbReference type="GO" id="GO:0000976">
    <property type="term" value="F:transcription cis-regulatory region binding"/>
    <property type="evidence" value="ECO:0007669"/>
    <property type="project" value="TreeGrafter"/>
</dbReference>
<dbReference type="CDD" id="cd09839">
    <property type="entry name" value="M1_like_TAF2"/>
    <property type="match status" value="1"/>
</dbReference>
<dbReference type="InterPro" id="IPR018359">
    <property type="entry name" value="Bromodomain_CS"/>
</dbReference>
<sequence length="1757" mass="196850">MGGPTEAQDCHRHPELKRKIYAALQESDEGELSISIPAEVHLKQAGHSFSGLSFANEVSTPEPQTPGYSQNHTTMPEFSPITVHITYSLRNPVDGFEFVMPSDSYPFRVPHAYTTPSSPDAARCWVPCIDNLWEKCTWEFEFVVPRYLEERGIHGDDDELSDASPTMVVCSGELVEQVAHPYNSNKTIFLFSQAVLTSVQHIAFAAGPFHLLSIPPDNIAEEPSGSSQPLMYAFCLPGQEQLLNSSTSSLRSAMSFYASEFGSYPFGSYKVVFVDQMPTQRFDSATLALVTTDLLHGEDALEQAIESRHSLGHALACQWAGINIIPKSWSDLWLVNGLALYITGLFMRKLFGNNDYRFRLKKDMQRVLDWDIGGMPPICQPQVLDPPDAVTLPFINLKAPLVLHILDRRLGKSGTSLGLSRVLPKLFLSALSGELQNNALSTHTFLRTCRKVSGVDPRSFAEQWIYGSGCPSFGFSASFNRKKMAVEITMRQEAPAYAAMENNEVSKVLMKPVPFFEGQMTIRIHEADGTPYEHVLDIRNSFKRYEVPFNTKYKRVRRNTKRYLARQAAAQAAAEGDQEAAEAMGMVDMGFGLEIWEKEQERENWKVADWTEEDEGIMSGATYEWIRMDADFEWIANIKFEQPDFMWVSQLQRDRDVVAQLEAVNALAEKPTAIVSSTLTKTVLVSNYYFRIRCEAATALVNCAIRKLDFLGLFHLFKLFLRYCYDPEDLNQDLFSHKYVPKPNDFSDFSEYFVRKSLVTAISQVRFENGKTPSVVRQFFIDQLRYNDNTSNPYSDGFYISTIVSAAACANVSTAAPERGELLPSDTRPEYTTEDMELVKQTRTEVDRYRSMDRLIPSPHNIVTIAALEFYMVLGIANLVPSHPRMFFPFTREGNYTQVRIAAFDGLFLTKWYTPQIMRYILAVMANDCSKVVRRHVARNACYSLALLVQMGEMKATTKEAESLLIEEDGNSQEKARESKKSEMETMIKVLRKDREVGKNEALREFLMPIALNPEIDHEVRWCILKLADLLIRPVDEAPPSVKIHIPSTPVIETAPQLPAVKVPAKVPRVIKSGGPPTKNPLISINPPTKLKLPASPHPDVIPPKVLATPVAEGSKKAVVFATPDLPVKASKQKARPPKVVTKPAHVPKAQSGGMPLNDLRASRNALKKLKANKHAAIFLQPVDPIRDHAPNYFDIIKDPMDLSTMGAKLEEGMYKDRFAFQGDFRLMVNNAKLYNLVGSFVHNEAITLETFFEKQWAIINKTLEAADKAHPVPVVEPPKPVHRLLHTVPKSHPDLSKPSPPPPRPLPAEGSHSSTTPPVASSSRPMIKLKVGSQSKAPEKPVALPTKPQKRKTKLSDSPTNLVLDAPPPPYVDDGSHDILQEVLAIERENEQRHRSHFERDKSASASAPGKRKIPELDEDDILALATPAKKERPAPSEPSSSVKVPPPPPVPTPAPKPIMAPNKSKKEKLVVPPRPSASNDIPLPPSRKGKEKETPAAPSPTPAQNKHQKLASNPMNEKKCRDLLKTLLKLPESELFLRPVDVVLDGCPTYYDEIENPMDFGTMTTKLDQGKYTAMEEFRKDMELVFSNCRQFNPAGTGPTICADVVEKLFKKEWPKAMERKLSWMEKRGLLGILTTLVKEQISWVFREPVDPVALGVPTYHEVVPRKDARDLKTIRQKLESDKYDRVEAFEADVDLMLQNAIKFNGEDSEVGLIAFTFRDRFRALLAAYKSGATKKRKDGDLGTPQPVAKKLKMG</sequence>
<dbReference type="Gene3D" id="1.20.920.10">
    <property type="entry name" value="Bromodomain-like"/>
    <property type="match status" value="3"/>
</dbReference>
<dbReference type="Pfam" id="PF00439">
    <property type="entry name" value="Bromodomain"/>
    <property type="match status" value="3"/>
</dbReference>
<reference evidence="14" key="1">
    <citation type="journal article" date="2014" name="Proc. Natl. Acad. Sci. U.S.A.">
        <title>Extensive sampling of basidiomycete genomes demonstrates inadequacy of the white-rot/brown-rot paradigm for wood decay fungi.</title>
        <authorList>
            <person name="Riley R."/>
            <person name="Salamov A.A."/>
            <person name="Brown D.W."/>
            <person name="Nagy L.G."/>
            <person name="Floudas D."/>
            <person name="Held B.W."/>
            <person name="Levasseur A."/>
            <person name="Lombard V."/>
            <person name="Morin E."/>
            <person name="Otillar R."/>
            <person name="Lindquist E.A."/>
            <person name="Sun H."/>
            <person name="LaButti K.M."/>
            <person name="Schmutz J."/>
            <person name="Jabbour D."/>
            <person name="Luo H."/>
            <person name="Baker S.E."/>
            <person name="Pisabarro A.G."/>
            <person name="Walton J.D."/>
            <person name="Blanchette R.A."/>
            <person name="Henrissat B."/>
            <person name="Martin F."/>
            <person name="Cullen D."/>
            <person name="Hibbett D.S."/>
            <person name="Grigoriev I.V."/>
        </authorList>
    </citation>
    <scope>NUCLEOTIDE SEQUENCE [LARGE SCALE GENOMIC DNA]</scope>
    <source>
        <strain evidence="14">CBS 339.88</strain>
    </source>
</reference>
<keyword evidence="4" id="KW-0805">Transcription regulation</keyword>
<feature type="region of interest" description="Disordered" evidence="11">
    <location>
        <begin position="1285"/>
        <end position="1513"/>
    </location>
</feature>
<dbReference type="InterPro" id="IPR014782">
    <property type="entry name" value="Peptidase_M1_dom"/>
</dbReference>
<dbReference type="PANTHER" id="PTHR15137:SF9">
    <property type="entry name" value="TRANSCRIPTION INITIATION FACTOR TFIID SUBUNIT 2"/>
    <property type="match status" value="1"/>
</dbReference>
<accession>A0A067TR32</accession>
<evidence type="ECO:0000313" key="13">
    <source>
        <dbReference type="EMBL" id="KDR85636.1"/>
    </source>
</evidence>
<evidence type="ECO:0000256" key="4">
    <source>
        <dbReference type="ARBA" id="ARBA00023015"/>
    </source>
</evidence>
<evidence type="ECO:0000256" key="7">
    <source>
        <dbReference type="ARBA" id="ARBA00023242"/>
    </source>
</evidence>
<dbReference type="PROSITE" id="PS50014">
    <property type="entry name" value="BROMODOMAIN_2"/>
    <property type="match status" value="3"/>
</dbReference>
<keyword evidence="14" id="KW-1185">Reference proteome</keyword>
<evidence type="ECO:0000256" key="6">
    <source>
        <dbReference type="ARBA" id="ARBA00023163"/>
    </source>
</evidence>
<dbReference type="PANTHER" id="PTHR15137">
    <property type="entry name" value="TRANSCRIPTION INITIATION FACTOR TFIID"/>
    <property type="match status" value="1"/>
</dbReference>
<dbReference type="InterPro" id="IPR057991">
    <property type="entry name" value="TPR_TAF2_C"/>
</dbReference>
<dbReference type="GO" id="GO:0016251">
    <property type="term" value="F:RNA polymerase II general transcription initiation factor activity"/>
    <property type="evidence" value="ECO:0007669"/>
    <property type="project" value="TreeGrafter"/>
</dbReference>
<dbReference type="EMBL" id="KL142367">
    <property type="protein sequence ID" value="KDR85636.1"/>
    <property type="molecule type" value="Genomic_DNA"/>
</dbReference>
<evidence type="ECO:0000259" key="12">
    <source>
        <dbReference type="PROSITE" id="PS50014"/>
    </source>
</evidence>
<comment type="similarity">
    <text evidence="2">Belongs to the TAF2 family.</text>
</comment>
<gene>
    <name evidence="13" type="ORF">GALMADRAFT_375433</name>
</gene>
<dbReference type="PROSITE" id="PS00633">
    <property type="entry name" value="BROMODOMAIN_1"/>
    <property type="match status" value="2"/>
</dbReference>
<evidence type="ECO:0000256" key="5">
    <source>
        <dbReference type="ARBA" id="ARBA00023117"/>
    </source>
</evidence>
<keyword evidence="6" id="KW-0804">Transcription</keyword>
<dbReference type="GO" id="GO:0006325">
    <property type="term" value="P:chromatin organization"/>
    <property type="evidence" value="ECO:0007669"/>
    <property type="project" value="UniProtKB-ARBA"/>
</dbReference>
<dbReference type="Gene3D" id="1.10.390.10">
    <property type="entry name" value="Neutral Protease Domain 2"/>
    <property type="match status" value="1"/>
</dbReference>
<feature type="domain" description="Bromo" evidence="12">
    <location>
        <begin position="1171"/>
        <end position="1243"/>
    </location>
</feature>
<evidence type="ECO:0000256" key="11">
    <source>
        <dbReference type="SAM" id="MobiDB-lite"/>
    </source>
</evidence>
<dbReference type="GO" id="GO:0008270">
    <property type="term" value="F:zinc ion binding"/>
    <property type="evidence" value="ECO:0007669"/>
    <property type="project" value="InterPro"/>
</dbReference>
<dbReference type="SUPFAM" id="SSF63737">
    <property type="entry name" value="Leukotriene A4 hydrolase N-terminal domain"/>
    <property type="match status" value="1"/>
</dbReference>
<dbReference type="SMART" id="SM00297">
    <property type="entry name" value="BROMO"/>
    <property type="match status" value="3"/>
</dbReference>
<dbReference type="GO" id="GO:0008237">
    <property type="term" value="F:metallopeptidase activity"/>
    <property type="evidence" value="ECO:0007669"/>
    <property type="project" value="InterPro"/>
</dbReference>
<evidence type="ECO:0000256" key="8">
    <source>
        <dbReference type="ARBA" id="ARBA00025346"/>
    </source>
</evidence>
<dbReference type="GO" id="GO:0005669">
    <property type="term" value="C:transcription factor TFIID complex"/>
    <property type="evidence" value="ECO:0007669"/>
    <property type="project" value="InterPro"/>
</dbReference>
<dbReference type="GO" id="GO:0006367">
    <property type="term" value="P:transcription initiation at RNA polymerase II promoter"/>
    <property type="evidence" value="ECO:0007669"/>
    <property type="project" value="TreeGrafter"/>
</dbReference>
<evidence type="ECO:0000256" key="2">
    <source>
        <dbReference type="ARBA" id="ARBA00010937"/>
    </source>
</evidence>
<dbReference type="InterPro" id="IPR036427">
    <property type="entry name" value="Bromodomain-like_sf"/>
</dbReference>
<dbReference type="Pfam" id="PF25316">
    <property type="entry name" value="TAF2_3rd"/>
    <property type="match status" value="1"/>
</dbReference>
<dbReference type="InterPro" id="IPR027268">
    <property type="entry name" value="Peptidase_M4/M1_CTD_sf"/>
</dbReference>
<feature type="compositionally biased region" description="Pro residues" evidence="11">
    <location>
        <begin position="1446"/>
        <end position="1460"/>
    </location>
</feature>
<keyword evidence="7" id="KW-0539">Nucleus</keyword>
<dbReference type="SUPFAM" id="SSF47370">
    <property type="entry name" value="Bromodomain"/>
    <property type="match status" value="3"/>
</dbReference>
<feature type="compositionally biased region" description="Polar residues" evidence="11">
    <location>
        <begin position="1504"/>
        <end position="1513"/>
    </location>
</feature>
<comment type="subcellular location">
    <subcellularLocation>
        <location evidence="1">Nucleus</location>
    </subcellularLocation>
</comment>
<feature type="region of interest" description="Disordered" evidence="11">
    <location>
        <begin position="1737"/>
        <end position="1757"/>
    </location>
</feature>
<dbReference type="InterPro" id="IPR001487">
    <property type="entry name" value="Bromodomain"/>
</dbReference>
<feature type="region of interest" description="Disordered" evidence="11">
    <location>
        <begin position="1131"/>
        <end position="1158"/>
    </location>
</feature>
<feature type="domain" description="Bromo" evidence="12">
    <location>
        <begin position="1640"/>
        <end position="1714"/>
    </location>
</feature>
<dbReference type="HOGENOM" id="CLU_002317_1_0_1"/>
<evidence type="ECO:0000256" key="10">
    <source>
        <dbReference type="PROSITE-ProRule" id="PRU00035"/>
    </source>
</evidence>
<dbReference type="FunFam" id="1.10.390.10:FF:000011">
    <property type="entry name" value="Transcription initiation factor TFIID subunit"/>
    <property type="match status" value="1"/>
</dbReference>
<dbReference type="GO" id="GO:0003682">
    <property type="term" value="F:chromatin binding"/>
    <property type="evidence" value="ECO:0007669"/>
    <property type="project" value="TreeGrafter"/>
</dbReference>
<evidence type="ECO:0000256" key="1">
    <source>
        <dbReference type="ARBA" id="ARBA00004123"/>
    </source>
</evidence>